<dbReference type="Pfam" id="PF00704">
    <property type="entry name" value="Glyco_hydro_18"/>
    <property type="match status" value="1"/>
</dbReference>
<dbReference type="InterPro" id="IPR036779">
    <property type="entry name" value="LysM_dom_sf"/>
</dbReference>
<dbReference type="SUPFAM" id="SSF51445">
    <property type="entry name" value="(Trans)glycosidases"/>
    <property type="match status" value="1"/>
</dbReference>
<proteinExistence type="predicted"/>
<evidence type="ECO:0000259" key="1">
    <source>
        <dbReference type="PROSITE" id="PS51782"/>
    </source>
</evidence>
<dbReference type="Pfam" id="PF01476">
    <property type="entry name" value="LysM"/>
    <property type="match status" value="2"/>
</dbReference>
<dbReference type="Gene3D" id="3.20.20.80">
    <property type="entry name" value="Glycosidases"/>
    <property type="match status" value="1"/>
</dbReference>
<dbReference type="RefSeq" id="WP_186908936.1">
    <property type="nucleotide sequence ID" value="NZ_JACOPP010000039.1"/>
</dbReference>
<feature type="domain" description="LysM" evidence="1">
    <location>
        <begin position="51"/>
        <end position="96"/>
    </location>
</feature>
<reference evidence="3" key="1">
    <citation type="submission" date="2020-08" db="EMBL/GenBank/DDBJ databases">
        <title>Genome public.</title>
        <authorList>
            <person name="Liu C."/>
            <person name="Sun Q."/>
        </authorList>
    </citation>
    <scope>NUCLEOTIDE SEQUENCE</scope>
    <source>
        <strain evidence="3">NSJ-51</strain>
    </source>
</reference>
<feature type="domain" description="LysM" evidence="1">
    <location>
        <begin position="2"/>
        <end position="46"/>
    </location>
</feature>
<dbReference type="SMART" id="SM00257">
    <property type="entry name" value="LysM"/>
    <property type="match status" value="2"/>
</dbReference>
<dbReference type="InterPro" id="IPR017853">
    <property type="entry name" value="GH"/>
</dbReference>
<feature type="domain" description="GH18" evidence="2">
    <location>
        <begin position="93"/>
        <end position="292"/>
    </location>
</feature>
<dbReference type="GO" id="GO:0005975">
    <property type="term" value="P:carbohydrate metabolic process"/>
    <property type="evidence" value="ECO:0007669"/>
    <property type="project" value="InterPro"/>
</dbReference>
<dbReference type="PANTHER" id="PTHR33734">
    <property type="entry name" value="LYSM DOMAIN-CONTAINING GPI-ANCHORED PROTEIN 2"/>
    <property type="match status" value="1"/>
</dbReference>
<dbReference type="GO" id="GO:0008932">
    <property type="term" value="F:lytic endotransglycosylase activity"/>
    <property type="evidence" value="ECO:0007669"/>
    <property type="project" value="TreeGrafter"/>
</dbReference>
<name>A0A8J6J7I8_9FIRM</name>
<dbReference type="PANTHER" id="PTHR33734:SF22">
    <property type="entry name" value="MEMBRANE-BOUND LYTIC MUREIN TRANSGLYCOSYLASE D"/>
    <property type="match status" value="1"/>
</dbReference>
<accession>A0A8J6J7I8</accession>
<dbReference type="InterPro" id="IPR018392">
    <property type="entry name" value="LysM"/>
</dbReference>
<dbReference type="AlphaFoldDB" id="A0A8J6J7I8"/>
<dbReference type="Gene3D" id="3.10.350.10">
    <property type="entry name" value="LysM domain"/>
    <property type="match status" value="2"/>
</dbReference>
<gene>
    <name evidence="3" type="ORF">H8S57_15670</name>
</gene>
<sequence length="292" mass="31665">MVIHVVRPGESLSSVAREYGVPLSQLAVDNGLQNDPRLVVGQALVVQFPQQVHTVQPGESLSSIARQYGMSLRQLYRNNPILGGGPVLYPGQTLVISYEGATEGVLSVNGYAYPFIDKDLLQSTVPYLTFLTPFTYGFTPDGTLVDLDDGVLIAMAKAGGAAPLMHLSTLTGEGGFSNELAHIALTDRTVQDALISNLRRTLEEKGYRGLDVDFEYVFPEDASAYAAFLGRLTALLNPLGYPVIAALAPKTSADQPGLLYEGHNYRAIAEAVNEVLLMTYEWGYTYHHTGPR</sequence>
<dbReference type="CDD" id="cd00118">
    <property type="entry name" value="LysM"/>
    <property type="match status" value="2"/>
</dbReference>
<dbReference type="PROSITE" id="PS51782">
    <property type="entry name" value="LYSM"/>
    <property type="match status" value="2"/>
</dbReference>
<evidence type="ECO:0000313" key="4">
    <source>
        <dbReference type="Proteomes" id="UP000661435"/>
    </source>
</evidence>
<dbReference type="EMBL" id="JACOPP010000039">
    <property type="protein sequence ID" value="MBC5735148.1"/>
    <property type="molecule type" value="Genomic_DNA"/>
</dbReference>
<protein>
    <submittedName>
        <fullName evidence="3">LysM peptidoglycan-binding domain-containing protein</fullName>
    </submittedName>
</protein>
<comment type="caution">
    <text evidence="3">The sequence shown here is derived from an EMBL/GenBank/DDBJ whole genome shotgun (WGS) entry which is preliminary data.</text>
</comment>
<dbReference type="Proteomes" id="UP000661435">
    <property type="component" value="Unassembled WGS sequence"/>
</dbReference>
<dbReference type="SUPFAM" id="SSF54106">
    <property type="entry name" value="LysM domain"/>
    <property type="match status" value="2"/>
</dbReference>
<evidence type="ECO:0000259" key="2">
    <source>
        <dbReference type="PROSITE" id="PS51910"/>
    </source>
</evidence>
<keyword evidence="4" id="KW-1185">Reference proteome</keyword>
<evidence type="ECO:0000313" key="3">
    <source>
        <dbReference type="EMBL" id="MBC5735148.1"/>
    </source>
</evidence>
<dbReference type="InterPro" id="IPR001223">
    <property type="entry name" value="Glyco_hydro18_cat"/>
</dbReference>
<dbReference type="PROSITE" id="PS51910">
    <property type="entry name" value="GH18_2"/>
    <property type="match status" value="1"/>
</dbReference>
<organism evidence="3 4">
    <name type="scientific">Lawsonibacter hominis</name>
    <dbReference type="NCBI Taxonomy" id="2763053"/>
    <lineage>
        <taxon>Bacteria</taxon>
        <taxon>Bacillati</taxon>
        <taxon>Bacillota</taxon>
        <taxon>Clostridia</taxon>
        <taxon>Eubacteriales</taxon>
        <taxon>Oscillospiraceae</taxon>
        <taxon>Lawsonibacter</taxon>
    </lineage>
</organism>